<organism evidence="2 3">
    <name type="scientific">Schizopora paradoxa</name>
    <dbReference type="NCBI Taxonomy" id="27342"/>
    <lineage>
        <taxon>Eukaryota</taxon>
        <taxon>Fungi</taxon>
        <taxon>Dikarya</taxon>
        <taxon>Basidiomycota</taxon>
        <taxon>Agaricomycotina</taxon>
        <taxon>Agaricomycetes</taxon>
        <taxon>Hymenochaetales</taxon>
        <taxon>Schizoporaceae</taxon>
        <taxon>Schizopora</taxon>
    </lineage>
</organism>
<dbReference type="Gene3D" id="3.30.420.10">
    <property type="entry name" value="Ribonuclease H-like superfamily/Ribonuclease H"/>
    <property type="match status" value="1"/>
</dbReference>
<dbReference type="GO" id="GO:0003676">
    <property type="term" value="F:nucleic acid binding"/>
    <property type="evidence" value="ECO:0007669"/>
    <property type="project" value="InterPro"/>
</dbReference>
<feature type="non-terminal residue" evidence="2">
    <location>
        <position position="278"/>
    </location>
</feature>
<dbReference type="OrthoDB" id="2917041at2759"/>
<dbReference type="Proteomes" id="UP000053477">
    <property type="component" value="Unassembled WGS sequence"/>
</dbReference>
<protein>
    <recommendedName>
        <fullName evidence="1">DDE-1 domain-containing protein</fullName>
    </recommendedName>
</protein>
<dbReference type="AlphaFoldDB" id="A0A0H2RBN9"/>
<reference evidence="2 3" key="1">
    <citation type="submission" date="2015-04" db="EMBL/GenBank/DDBJ databases">
        <title>Complete genome sequence of Schizopora paradoxa KUC8140, a cosmopolitan wood degrader in East Asia.</title>
        <authorList>
            <consortium name="DOE Joint Genome Institute"/>
            <person name="Min B."/>
            <person name="Park H."/>
            <person name="Jang Y."/>
            <person name="Kim J.-J."/>
            <person name="Kim K.H."/>
            <person name="Pangilinan J."/>
            <person name="Lipzen A."/>
            <person name="Riley R."/>
            <person name="Grigoriev I.V."/>
            <person name="Spatafora J.W."/>
            <person name="Choi I.-G."/>
        </authorList>
    </citation>
    <scope>NUCLEOTIDE SEQUENCE [LARGE SCALE GENOMIC DNA]</scope>
    <source>
        <strain evidence="2 3">KUC8140</strain>
    </source>
</reference>
<keyword evidence="3" id="KW-1185">Reference proteome</keyword>
<proteinExistence type="predicted"/>
<dbReference type="InParanoid" id="A0A0H2RBN9"/>
<accession>A0A0H2RBN9</accession>
<evidence type="ECO:0000313" key="2">
    <source>
        <dbReference type="EMBL" id="KLO06903.1"/>
    </source>
</evidence>
<feature type="domain" description="DDE-1" evidence="1">
    <location>
        <begin position="78"/>
        <end position="209"/>
    </location>
</feature>
<name>A0A0H2RBN9_9AGAM</name>
<dbReference type="EMBL" id="KQ086174">
    <property type="protein sequence ID" value="KLO06903.1"/>
    <property type="molecule type" value="Genomic_DNA"/>
</dbReference>
<dbReference type="InterPro" id="IPR036397">
    <property type="entry name" value="RNaseH_sf"/>
</dbReference>
<dbReference type="InterPro" id="IPR004875">
    <property type="entry name" value="DDE_SF_endonuclease_dom"/>
</dbReference>
<gene>
    <name evidence="2" type="ORF">SCHPADRAFT_837394</name>
</gene>
<dbReference type="STRING" id="27342.A0A0H2RBN9"/>
<sequence length="278" mass="31049">MHWSKPLDVLRAEALNPEAVSHWFGLVEELVIKRGIKPSNIYGMDESGFQLSFNTKQRVVGRKGAKVQHKQGHTDRENVTVIVTICANGTYLHPTIIFKGANFISTNMHSLCHSPNGWIDSELALDWFRNDLLPHIRAKTEDEPCAVFVDSQVTHLTLELLELASSNGVEILAYPTRTTHALQGLDVVCFARMKEIYPEEVNKFTELHGRKVRKGDFAGVFGKAFLRAFTEENILAAFRATGIHPFNPSVISESQMKPSEPTAIRGSFPMVQPSPVKA</sequence>
<evidence type="ECO:0000259" key="1">
    <source>
        <dbReference type="Pfam" id="PF03184"/>
    </source>
</evidence>
<dbReference type="Pfam" id="PF03184">
    <property type="entry name" value="DDE_1"/>
    <property type="match status" value="1"/>
</dbReference>
<evidence type="ECO:0000313" key="3">
    <source>
        <dbReference type="Proteomes" id="UP000053477"/>
    </source>
</evidence>